<sequence length="824" mass="91772">MTRPVGVVLWVLLAVVSSVAGGDTAVFYVAPGGNDAADGSIDRPFASLARARDAVRQARSADVERITVFLRGGDYYLTEPVVFTAADSGDNDTRIEYWAYPGEEVVLSGGFALELDWQPYTDGIVSARVPNRIEKIDQLFVDGRRQHPARYPNYDPNAKFFGGTSGDAISTERARTWTRPEGGYMHALHEAMWGSKHYEIVRVDDDGAIRFKGGWQENRGGGFDPVFRGGFHKDYLFVENLFEELDAPGEWYFDARTKTLYLIPEPEVDLAQAQVIGAGLKQLVVVRGTADEPVRNLHFRGLHLRHTQRVFMEPYERLLRGDWSIARLAAVHVEGAEDCSVQDCHFEDLGGNGVLLSRYNRRVRVEGCRFTRLGESAVCLVGSMDSVRSPAVEYGTTLPQDQIDLTPGPKGPDYPAQCTVHDNLMHNFGYIGKQVAGVFLSMSEEITVRHNTIYQCPRAAICINDGCWGGHMIEHNDVFDTVRESGDHGPFNSWGRDRWWKTSYNGGRDIEPFAKERAKLDNHKTTIICNNRFAHPGGHSWGIDLDDGSSNYLVRDNLCLGMGVKLREGFFRTVENNIIIDGFGGFHIWMPGCDDVIARNIFVSDEPYQFIRANPEHARQFDDNLFHSRSGAIRITGVGRGPLTFAQWQARGFDTHSVVADPMFVDPARGDYRVRDGSPALKLGFRNFSMDRFGVLKPAFQHEVARVPRAFAAMTQPQETGSRDPKPVAWLGATVKNLTGEAEKSAAGIGRETGVLFVEVPPASRAAGAGFRRGDVILKANDQAVDSLDDLHRITTENKGQTVRFTVFNAIERSITMRMPDRTE</sequence>
<dbReference type="SUPFAM" id="SSF51126">
    <property type="entry name" value="Pectin lyase-like"/>
    <property type="match status" value="1"/>
</dbReference>
<dbReference type="PANTHER" id="PTHR36453">
    <property type="entry name" value="SECRETED PROTEIN-RELATED"/>
    <property type="match status" value="1"/>
</dbReference>
<evidence type="ECO:0000259" key="1">
    <source>
        <dbReference type="SMART" id="SM00228"/>
    </source>
</evidence>
<dbReference type="EMBL" id="JASCXX010000009">
    <property type="protein sequence ID" value="MDI6449297.1"/>
    <property type="molecule type" value="Genomic_DNA"/>
</dbReference>
<dbReference type="SMART" id="SM00710">
    <property type="entry name" value="PbH1"/>
    <property type="match status" value="6"/>
</dbReference>
<dbReference type="Gene3D" id="2.30.42.10">
    <property type="match status" value="1"/>
</dbReference>
<dbReference type="InterPro" id="IPR001478">
    <property type="entry name" value="PDZ"/>
</dbReference>
<protein>
    <submittedName>
        <fullName evidence="2">Right-handed parallel beta-helix repeat-containing protein</fullName>
    </submittedName>
</protein>
<feature type="domain" description="PDZ" evidence="1">
    <location>
        <begin position="729"/>
        <end position="811"/>
    </location>
</feature>
<dbReference type="InterPro" id="IPR012334">
    <property type="entry name" value="Pectin_lyas_fold"/>
</dbReference>
<dbReference type="InterPro" id="IPR006626">
    <property type="entry name" value="PbH1"/>
</dbReference>
<dbReference type="InterPro" id="IPR011050">
    <property type="entry name" value="Pectin_lyase_fold/virulence"/>
</dbReference>
<evidence type="ECO:0000313" key="3">
    <source>
        <dbReference type="Proteomes" id="UP001431776"/>
    </source>
</evidence>
<keyword evidence="3" id="KW-1185">Reference proteome</keyword>
<dbReference type="SUPFAM" id="SSF50156">
    <property type="entry name" value="PDZ domain-like"/>
    <property type="match status" value="1"/>
</dbReference>
<evidence type="ECO:0000313" key="2">
    <source>
        <dbReference type="EMBL" id="MDI6449297.1"/>
    </source>
</evidence>
<dbReference type="Pfam" id="PF13180">
    <property type="entry name" value="PDZ_2"/>
    <property type="match status" value="1"/>
</dbReference>
<name>A0AAW6TVC6_9BACT</name>
<organism evidence="2 3">
    <name type="scientific">Anaerobaca lacustris</name>
    <dbReference type="NCBI Taxonomy" id="3044600"/>
    <lineage>
        <taxon>Bacteria</taxon>
        <taxon>Pseudomonadati</taxon>
        <taxon>Planctomycetota</taxon>
        <taxon>Phycisphaerae</taxon>
        <taxon>Sedimentisphaerales</taxon>
        <taxon>Anaerobacaceae</taxon>
        <taxon>Anaerobaca</taxon>
    </lineage>
</organism>
<dbReference type="PANTHER" id="PTHR36453:SF1">
    <property type="entry name" value="RIGHT HANDED BETA HELIX DOMAIN-CONTAINING PROTEIN"/>
    <property type="match status" value="1"/>
</dbReference>
<reference evidence="2" key="1">
    <citation type="submission" date="2023-05" db="EMBL/GenBank/DDBJ databases">
        <title>Anaerotaeda fermentans gen. nov., sp. nov., a novel anaerobic planctomycete of the new family within the order Sedimentisphaerales isolated from Taman Peninsula, Russia.</title>
        <authorList>
            <person name="Khomyakova M.A."/>
            <person name="Merkel A.Y."/>
            <person name="Slobodkin A.I."/>
        </authorList>
    </citation>
    <scope>NUCLEOTIDE SEQUENCE</scope>
    <source>
        <strain evidence="2">M17dextr</strain>
    </source>
</reference>
<proteinExistence type="predicted"/>
<dbReference type="RefSeq" id="WP_349244703.1">
    <property type="nucleotide sequence ID" value="NZ_JASCXX010000009.1"/>
</dbReference>
<dbReference type="Gene3D" id="2.160.20.10">
    <property type="entry name" value="Single-stranded right-handed beta-helix, Pectin lyase-like"/>
    <property type="match status" value="3"/>
</dbReference>
<accession>A0AAW6TVC6</accession>
<gene>
    <name evidence="2" type="ORF">QJ522_09610</name>
</gene>
<dbReference type="AlphaFoldDB" id="A0AAW6TVC6"/>
<comment type="caution">
    <text evidence="2">The sequence shown here is derived from an EMBL/GenBank/DDBJ whole genome shotgun (WGS) entry which is preliminary data.</text>
</comment>
<dbReference type="SMART" id="SM00228">
    <property type="entry name" value="PDZ"/>
    <property type="match status" value="1"/>
</dbReference>
<dbReference type="InterPro" id="IPR036034">
    <property type="entry name" value="PDZ_sf"/>
</dbReference>
<dbReference type="Proteomes" id="UP001431776">
    <property type="component" value="Unassembled WGS sequence"/>
</dbReference>